<accession>A0A6G1CG43</accession>
<keyword evidence="1" id="KW-1133">Transmembrane helix</keyword>
<keyword evidence="3" id="KW-1185">Reference proteome</keyword>
<dbReference type="Proteomes" id="UP000479710">
    <property type="component" value="Unassembled WGS sequence"/>
</dbReference>
<dbReference type="EMBL" id="SPHZ02000009">
    <property type="protein sequence ID" value="KAF0899126.1"/>
    <property type="molecule type" value="Genomic_DNA"/>
</dbReference>
<evidence type="ECO:0000256" key="1">
    <source>
        <dbReference type="SAM" id="Phobius"/>
    </source>
</evidence>
<comment type="caution">
    <text evidence="2">The sequence shown here is derived from an EMBL/GenBank/DDBJ whole genome shotgun (WGS) entry which is preliminary data.</text>
</comment>
<organism evidence="2 3">
    <name type="scientific">Oryza meyeriana var. granulata</name>
    <dbReference type="NCBI Taxonomy" id="110450"/>
    <lineage>
        <taxon>Eukaryota</taxon>
        <taxon>Viridiplantae</taxon>
        <taxon>Streptophyta</taxon>
        <taxon>Embryophyta</taxon>
        <taxon>Tracheophyta</taxon>
        <taxon>Spermatophyta</taxon>
        <taxon>Magnoliopsida</taxon>
        <taxon>Liliopsida</taxon>
        <taxon>Poales</taxon>
        <taxon>Poaceae</taxon>
        <taxon>BOP clade</taxon>
        <taxon>Oryzoideae</taxon>
        <taxon>Oryzeae</taxon>
        <taxon>Oryzinae</taxon>
        <taxon>Oryza</taxon>
        <taxon>Oryza meyeriana</taxon>
    </lineage>
</organism>
<proteinExistence type="predicted"/>
<feature type="transmembrane region" description="Helical" evidence="1">
    <location>
        <begin position="56"/>
        <end position="77"/>
    </location>
</feature>
<sequence>MADIVAALPPPPAKGASVVWTALRGLVALAAVAAVYGFVAAAAADERRRRRHDRRWKLFCASVMAMGLLILVGPPLVACCHGGAEAREW</sequence>
<name>A0A6G1CG43_9ORYZ</name>
<reference evidence="2 3" key="1">
    <citation type="submission" date="2019-11" db="EMBL/GenBank/DDBJ databases">
        <title>Whole genome sequence of Oryza granulata.</title>
        <authorList>
            <person name="Li W."/>
        </authorList>
    </citation>
    <scope>NUCLEOTIDE SEQUENCE [LARGE SCALE GENOMIC DNA]</scope>
    <source>
        <strain evidence="3">cv. Menghai</strain>
        <tissue evidence="2">Leaf</tissue>
    </source>
</reference>
<feature type="transmembrane region" description="Helical" evidence="1">
    <location>
        <begin position="18"/>
        <end position="44"/>
    </location>
</feature>
<evidence type="ECO:0000313" key="2">
    <source>
        <dbReference type="EMBL" id="KAF0899126.1"/>
    </source>
</evidence>
<keyword evidence="1" id="KW-0812">Transmembrane</keyword>
<evidence type="ECO:0000313" key="3">
    <source>
        <dbReference type="Proteomes" id="UP000479710"/>
    </source>
</evidence>
<gene>
    <name evidence="2" type="ORF">E2562_013361</name>
</gene>
<protein>
    <submittedName>
        <fullName evidence="2">Uncharacterized protein</fullName>
    </submittedName>
</protein>
<dbReference type="AlphaFoldDB" id="A0A6G1CG43"/>
<keyword evidence="1" id="KW-0472">Membrane</keyword>